<dbReference type="InterPro" id="IPR016181">
    <property type="entry name" value="Acyl_CoA_acyltransferase"/>
</dbReference>
<proteinExistence type="predicted"/>
<dbReference type="GeneID" id="63920033"/>
<gene>
    <name evidence="1" type="ORF">M437DRAFT_76652</name>
</gene>
<dbReference type="AlphaFoldDB" id="A0A074VK09"/>
<dbReference type="EMBL" id="KL584839">
    <property type="protein sequence ID" value="KEQ61075.1"/>
    <property type="molecule type" value="Genomic_DNA"/>
</dbReference>
<keyword evidence="2" id="KW-1185">Reference proteome</keyword>
<dbReference type="STRING" id="1043003.A0A074VK09"/>
<organism evidence="1 2">
    <name type="scientific">Aureobasidium melanogenum (strain CBS 110374)</name>
    <name type="common">Aureobasidium pullulans var. melanogenum</name>
    <dbReference type="NCBI Taxonomy" id="1043003"/>
    <lineage>
        <taxon>Eukaryota</taxon>
        <taxon>Fungi</taxon>
        <taxon>Dikarya</taxon>
        <taxon>Ascomycota</taxon>
        <taxon>Pezizomycotina</taxon>
        <taxon>Dothideomycetes</taxon>
        <taxon>Dothideomycetidae</taxon>
        <taxon>Dothideales</taxon>
        <taxon>Saccotheciaceae</taxon>
        <taxon>Aureobasidium</taxon>
    </lineage>
</organism>
<sequence>MAFEITRMKDDEIDVWNKVSWDAFAAAEDNLATLLYPGGLTERTQEYMRESTRKSLSDSSYSYMFVRDSSSKQVLAVACWYFQTKDLSMQQVVDKEDKARRERAEQEPIPGINFPAISSFREAQARSKQEILSGKAHALLKVLATLPEAQRKGAGAAGLIWGLQQADELGLPAYLEASSMGRPLYAKHGFIEVCELPLDTSKHGHPHECTHWCMLRAARRLESDQ</sequence>
<dbReference type="HOGENOM" id="CLU_060131_6_5_1"/>
<evidence type="ECO:0008006" key="3">
    <source>
        <dbReference type="Google" id="ProtNLM"/>
    </source>
</evidence>
<dbReference type="InterPro" id="IPR052523">
    <property type="entry name" value="Trichothecene_AcTrans"/>
</dbReference>
<reference evidence="1 2" key="1">
    <citation type="journal article" date="2014" name="BMC Genomics">
        <title>Genome sequencing of four Aureobasidium pullulans varieties: biotechnological potential, stress tolerance, and description of new species.</title>
        <authorList>
            <person name="Gostin Ar C."/>
            <person name="Ohm R.A."/>
            <person name="Kogej T."/>
            <person name="Sonjak S."/>
            <person name="Turk M."/>
            <person name="Zajc J."/>
            <person name="Zalar P."/>
            <person name="Grube M."/>
            <person name="Sun H."/>
            <person name="Han J."/>
            <person name="Sharma A."/>
            <person name="Chiniquy J."/>
            <person name="Ngan C.Y."/>
            <person name="Lipzen A."/>
            <person name="Barry K."/>
            <person name="Grigoriev I.V."/>
            <person name="Gunde-Cimerman N."/>
        </authorList>
    </citation>
    <scope>NUCLEOTIDE SEQUENCE [LARGE SCALE GENOMIC DNA]</scope>
    <source>
        <strain evidence="1 2">CBS 110374</strain>
    </source>
</reference>
<dbReference type="Proteomes" id="UP000030672">
    <property type="component" value="Unassembled WGS sequence"/>
</dbReference>
<name>A0A074VK09_AURM1</name>
<dbReference type="SUPFAM" id="SSF55729">
    <property type="entry name" value="Acyl-CoA N-acyltransferases (Nat)"/>
    <property type="match status" value="1"/>
</dbReference>
<dbReference type="RefSeq" id="XP_040878098.1">
    <property type="nucleotide sequence ID" value="XM_041026660.1"/>
</dbReference>
<protein>
    <recommendedName>
        <fullName evidence="3">N-acetyltransferase domain-containing protein</fullName>
    </recommendedName>
</protein>
<accession>A0A074VK09</accession>
<dbReference type="PANTHER" id="PTHR42791:SF14">
    <property type="entry name" value="N-ACETYLTRANSFERASE DOMAIN-CONTAINING PROTEIN"/>
    <property type="match status" value="1"/>
</dbReference>
<evidence type="ECO:0000313" key="1">
    <source>
        <dbReference type="EMBL" id="KEQ61075.1"/>
    </source>
</evidence>
<dbReference type="Gene3D" id="3.40.630.30">
    <property type="match status" value="1"/>
</dbReference>
<dbReference type="PANTHER" id="PTHR42791">
    <property type="entry name" value="GNAT FAMILY ACETYLTRANSFERASE"/>
    <property type="match status" value="1"/>
</dbReference>
<evidence type="ECO:0000313" key="2">
    <source>
        <dbReference type="Proteomes" id="UP000030672"/>
    </source>
</evidence>